<accession>A0A0C9Z8I6</accession>
<protein>
    <submittedName>
        <fullName evidence="1">Uncharacterized protein</fullName>
    </submittedName>
</protein>
<name>A0A0C9Z8I6_9AGAM</name>
<evidence type="ECO:0000313" key="1">
    <source>
        <dbReference type="EMBL" id="KIK22344.1"/>
    </source>
</evidence>
<proteinExistence type="predicted"/>
<dbReference type="HOGENOM" id="CLU_2741010_0_0_1"/>
<gene>
    <name evidence="1" type="ORF">PISMIDRAFT_680372</name>
</gene>
<dbReference type="EMBL" id="KN833740">
    <property type="protein sequence ID" value="KIK22344.1"/>
    <property type="molecule type" value="Genomic_DNA"/>
</dbReference>
<keyword evidence="2" id="KW-1185">Reference proteome</keyword>
<evidence type="ECO:0000313" key="2">
    <source>
        <dbReference type="Proteomes" id="UP000054018"/>
    </source>
</evidence>
<dbReference type="AlphaFoldDB" id="A0A0C9Z8I6"/>
<dbReference type="Proteomes" id="UP000054018">
    <property type="component" value="Unassembled WGS sequence"/>
</dbReference>
<organism evidence="1 2">
    <name type="scientific">Pisolithus microcarpus 441</name>
    <dbReference type="NCBI Taxonomy" id="765257"/>
    <lineage>
        <taxon>Eukaryota</taxon>
        <taxon>Fungi</taxon>
        <taxon>Dikarya</taxon>
        <taxon>Basidiomycota</taxon>
        <taxon>Agaricomycotina</taxon>
        <taxon>Agaricomycetes</taxon>
        <taxon>Agaricomycetidae</taxon>
        <taxon>Boletales</taxon>
        <taxon>Sclerodermatineae</taxon>
        <taxon>Pisolithaceae</taxon>
        <taxon>Pisolithus</taxon>
    </lineage>
</organism>
<reference evidence="1 2" key="1">
    <citation type="submission" date="2014-04" db="EMBL/GenBank/DDBJ databases">
        <authorList>
            <consortium name="DOE Joint Genome Institute"/>
            <person name="Kuo A."/>
            <person name="Kohler A."/>
            <person name="Costa M.D."/>
            <person name="Nagy L.G."/>
            <person name="Floudas D."/>
            <person name="Copeland A."/>
            <person name="Barry K.W."/>
            <person name="Cichocki N."/>
            <person name="Veneault-Fourrey C."/>
            <person name="LaButti K."/>
            <person name="Lindquist E.A."/>
            <person name="Lipzen A."/>
            <person name="Lundell T."/>
            <person name="Morin E."/>
            <person name="Murat C."/>
            <person name="Sun H."/>
            <person name="Tunlid A."/>
            <person name="Henrissat B."/>
            <person name="Grigoriev I.V."/>
            <person name="Hibbett D.S."/>
            <person name="Martin F."/>
            <person name="Nordberg H.P."/>
            <person name="Cantor M.N."/>
            <person name="Hua S.X."/>
        </authorList>
    </citation>
    <scope>NUCLEOTIDE SEQUENCE [LARGE SCALE GENOMIC DNA]</scope>
    <source>
        <strain evidence="1 2">441</strain>
    </source>
</reference>
<sequence length="71" mass="8436">MSTRKFLFKHWSSLWNRNIERFYGSLTGLKFFLFTPLPCKLLVSARSRFPKLDQRKSAFSLHPTDEQLSNL</sequence>
<reference evidence="2" key="2">
    <citation type="submission" date="2015-01" db="EMBL/GenBank/DDBJ databases">
        <title>Evolutionary Origins and Diversification of the Mycorrhizal Mutualists.</title>
        <authorList>
            <consortium name="DOE Joint Genome Institute"/>
            <consortium name="Mycorrhizal Genomics Consortium"/>
            <person name="Kohler A."/>
            <person name="Kuo A."/>
            <person name="Nagy L.G."/>
            <person name="Floudas D."/>
            <person name="Copeland A."/>
            <person name="Barry K.W."/>
            <person name="Cichocki N."/>
            <person name="Veneault-Fourrey C."/>
            <person name="LaButti K."/>
            <person name="Lindquist E.A."/>
            <person name="Lipzen A."/>
            <person name="Lundell T."/>
            <person name="Morin E."/>
            <person name="Murat C."/>
            <person name="Riley R."/>
            <person name="Ohm R."/>
            <person name="Sun H."/>
            <person name="Tunlid A."/>
            <person name="Henrissat B."/>
            <person name="Grigoriev I.V."/>
            <person name="Hibbett D.S."/>
            <person name="Martin F."/>
        </authorList>
    </citation>
    <scope>NUCLEOTIDE SEQUENCE [LARGE SCALE GENOMIC DNA]</scope>
    <source>
        <strain evidence="2">441</strain>
    </source>
</reference>